<dbReference type="Proteomes" id="UP001218218">
    <property type="component" value="Unassembled WGS sequence"/>
</dbReference>
<organism evidence="3 4">
    <name type="scientific">Mycena albidolilacea</name>
    <dbReference type="NCBI Taxonomy" id="1033008"/>
    <lineage>
        <taxon>Eukaryota</taxon>
        <taxon>Fungi</taxon>
        <taxon>Dikarya</taxon>
        <taxon>Basidiomycota</taxon>
        <taxon>Agaricomycotina</taxon>
        <taxon>Agaricomycetes</taxon>
        <taxon>Agaricomycetidae</taxon>
        <taxon>Agaricales</taxon>
        <taxon>Marasmiineae</taxon>
        <taxon>Mycenaceae</taxon>
        <taxon>Mycena</taxon>
    </lineage>
</organism>
<feature type="chain" id="PRO_5041928182" evidence="2">
    <location>
        <begin position="22"/>
        <end position="249"/>
    </location>
</feature>
<accession>A0AAD7AP59</accession>
<feature type="region of interest" description="Disordered" evidence="1">
    <location>
        <begin position="83"/>
        <end position="109"/>
    </location>
</feature>
<evidence type="ECO:0000313" key="4">
    <source>
        <dbReference type="Proteomes" id="UP001218218"/>
    </source>
</evidence>
<reference evidence="3" key="1">
    <citation type="submission" date="2023-03" db="EMBL/GenBank/DDBJ databases">
        <title>Massive genome expansion in bonnet fungi (Mycena s.s.) driven by repeated elements and novel gene families across ecological guilds.</title>
        <authorList>
            <consortium name="Lawrence Berkeley National Laboratory"/>
            <person name="Harder C.B."/>
            <person name="Miyauchi S."/>
            <person name="Viragh M."/>
            <person name="Kuo A."/>
            <person name="Thoen E."/>
            <person name="Andreopoulos B."/>
            <person name="Lu D."/>
            <person name="Skrede I."/>
            <person name="Drula E."/>
            <person name="Henrissat B."/>
            <person name="Morin E."/>
            <person name="Kohler A."/>
            <person name="Barry K."/>
            <person name="LaButti K."/>
            <person name="Morin E."/>
            <person name="Salamov A."/>
            <person name="Lipzen A."/>
            <person name="Mereny Z."/>
            <person name="Hegedus B."/>
            <person name="Baldrian P."/>
            <person name="Stursova M."/>
            <person name="Weitz H."/>
            <person name="Taylor A."/>
            <person name="Grigoriev I.V."/>
            <person name="Nagy L.G."/>
            <person name="Martin F."/>
            <person name="Kauserud H."/>
        </authorList>
    </citation>
    <scope>NUCLEOTIDE SEQUENCE</scope>
    <source>
        <strain evidence="3">CBHHK002</strain>
    </source>
</reference>
<evidence type="ECO:0000256" key="1">
    <source>
        <dbReference type="SAM" id="MobiDB-lite"/>
    </source>
</evidence>
<dbReference type="EMBL" id="JARIHO010000003">
    <property type="protein sequence ID" value="KAJ7364322.1"/>
    <property type="molecule type" value="Genomic_DNA"/>
</dbReference>
<evidence type="ECO:0000313" key="3">
    <source>
        <dbReference type="EMBL" id="KAJ7364322.1"/>
    </source>
</evidence>
<feature type="compositionally biased region" description="Polar residues" evidence="1">
    <location>
        <begin position="85"/>
        <end position="109"/>
    </location>
</feature>
<keyword evidence="2" id="KW-0732">Signal</keyword>
<keyword evidence="4" id="KW-1185">Reference proteome</keyword>
<evidence type="ECO:0000256" key="2">
    <source>
        <dbReference type="SAM" id="SignalP"/>
    </source>
</evidence>
<proteinExistence type="predicted"/>
<name>A0AAD7AP59_9AGAR</name>
<gene>
    <name evidence="3" type="ORF">DFH08DRAFT_949925</name>
</gene>
<sequence>MFSSSTFISLALIAASAPALYAPVPATGSAKRSLIDDIIANDARERQAIPLHIGTTVTQGDKLPVPPLGPPVTLTSADVAGPVETSDTALDPTVTSAVSSDTPTTTDASLPITTTASATALGPEFFPGKPFFPAPRIERSPGGALEGAASDLIEPIVSSVGSSIGDEIHSVLDKLFSRRALTDLSDDEVNKLFEYINSVNKLEVDARFSLKDSIGDLAGSGITGAALKGIEKLLSSGVAASARGLNGLD</sequence>
<comment type="caution">
    <text evidence="3">The sequence shown here is derived from an EMBL/GenBank/DDBJ whole genome shotgun (WGS) entry which is preliminary data.</text>
</comment>
<protein>
    <submittedName>
        <fullName evidence="3">Uncharacterized protein</fullName>
    </submittedName>
</protein>
<dbReference type="AlphaFoldDB" id="A0AAD7AP59"/>
<feature type="signal peptide" evidence="2">
    <location>
        <begin position="1"/>
        <end position="21"/>
    </location>
</feature>